<evidence type="ECO:0000313" key="2">
    <source>
        <dbReference type="EMBL" id="TDO28220.1"/>
    </source>
</evidence>
<proteinExistence type="predicted"/>
<keyword evidence="1" id="KW-0472">Membrane</keyword>
<gene>
    <name evidence="2" type="ORF">BC659_0282</name>
</gene>
<evidence type="ECO:0000256" key="1">
    <source>
        <dbReference type="SAM" id="Phobius"/>
    </source>
</evidence>
<keyword evidence="1" id="KW-0812">Transmembrane</keyword>
<keyword evidence="3" id="KW-1185">Reference proteome</keyword>
<evidence type="ECO:0000313" key="3">
    <source>
        <dbReference type="Proteomes" id="UP000295741"/>
    </source>
</evidence>
<feature type="transmembrane region" description="Helical" evidence="1">
    <location>
        <begin position="12"/>
        <end position="28"/>
    </location>
</feature>
<protein>
    <submittedName>
        <fullName evidence="2">Uncharacterized protein</fullName>
    </submittedName>
</protein>
<dbReference type="EMBL" id="SNWP01000010">
    <property type="protein sequence ID" value="TDO28220.1"/>
    <property type="molecule type" value="Genomic_DNA"/>
</dbReference>
<name>A0A4R6IZC7_9BACT</name>
<organism evidence="2 3">
    <name type="scientific">Sediminibacterium goheungense</name>
    <dbReference type="NCBI Taxonomy" id="1086393"/>
    <lineage>
        <taxon>Bacteria</taxon>
        <taxon>Pseudomonadati</taxon>
        <taxon>Bacteroidota</taxon>
        <taxon>Chitinophagia</taxon>
        <taxon>Chitinophagales</taxon>
        <taxon>Chitinophagaceae</taxon>
        <taxon>Sediminibacterium</taxon>
    </lineage>
</organism>
<dbReference type="RefSeq" id="WP_162847315.1">
    <property type="nucleotide sequence ID" value="NZ_SNWP01000010.1"/>
</dbReference>
<accession>A0A4R6IZC7</accession>
<dbReference type="AlphaFoldDB" id="A0A4R6IZC7"/>
<dbReference type="Proteomes" id="UP000295741">
    <property type="component" value="Unassembled WGS sequence"/>
</dbReference>
<reference evidence="2 3" key="1">
    <citation type="submission" date="2019-03" db="EMBL/GenBank/DDBJ databases">
        <title>Genomic Encyclopedia of Archaeal and Bacterial Type Strains, Phase II (KMG-II): from individual species to whole genera.</title>
        <authorList>
            <person name="Goeker M."/>
        </authorList>
    </citation>
    <scope>NUCLEOTIDE SEQUENCE [LARGE SCALE GENOMIC DNA]</scope>
    <source>
        <strain evidence="2 3">DSM 28323</strain>
    </source>
</reference>
<sequence>MEAKKSTAKYWALFFFWFAALIVLLFVYREFFWLALPGTVTYFAKGMDIM</sequence>
<comment type="caution">
    <text evidence="2">The sequence shown here is derived from an EMBL/GenBank/DDBJ whole genome shotgun (WGS) entry which is preliminary data.</text>
</comment>
<keyword evidence="1" id="KW-1133">Transmembrane helix</keyword>